<evidence type="ECO:0000256" key="8">
    <source>
        <dbReference type="ARBA" id="ARBA00023146"/>
    </source>
</evidence>
<dbReference type="Pfam" id="PF02092">
    <property type="entry name" value="tRNA_synt_2f"/>
    <property type="match status" value="1"/>
</dbReference>
<gene>
    <name evidence="10" type="primary">glyS</name>
    <name evidence="12" type="ORF">SAMN05421807_101300</name>
</gene>
<evidence type="ECO:0000256" key="10">
    <source>
        <dbReference type="HAMAP-Rule" id="MF_00255"/>
    </source>
</evidence>
<dbReference type="GO" id="GO:0004814">
    <property type="term" value="F:arginine-tRNA ligase activity"/>
    <property type="evidence" value="ECO:0007669"/>
    <property type="project" value="InterPro"/>
</dbReference>
<keyword evidence="7 10" id="KW-0648">Protein biosynthesis</keyword>
<proteinExistence type="inferred from homology"/>
<dbReference type="GO" id="GO:0006426">
    <property type="term" value="P:glycyl-tRNA aminoacylation"/>
    <property type="evidence" value="ECO:0007669"/>
    <property type="project" value="UniProtKB-UniRule"/>
</dbReference>
<dbReference type="InterPro" id="IPR006194">
    <property type="entry name" value="Gly-tRNA-synth_heterodimer"/>
</dbReference>
<comment type="subunit">
    <text evidence="10">Tetramer of two alpha and two beta subunits.</text>
</comment>
<dbReference type="InterPro" id="IPR008909">
    <property type="entry name" value="DALR_anticod-bd"/>
</dbReference>
<dbReference type="OrthoDB" id="9775440at2"/>
<dbReference type="RefSeq" id="WP_073004463.1">
    <property type="nucleotide sequence ID" value="NZ_FQXD01000001.1"/>
</dbReference>
<dbReference type="Pfam" id="PF05746">
    <property type="entry name" value="DALR_1"/>
    <property type="match status" value="1"/>
</dbReference>
<keyword evidence="3 10" id="KW-0963">Cytoplasm</keyword>
<reference evidence="13" key="1">
    <citation type="submission" date="2016-11" db="EMBL/GenBank/DDBJ databases">
        <authorList>
            <person name="Varghese N."/>
            <person name="Submissions S."/>
        </authorList>
    </citation>
    <scope>NUCLEOTIDE SEQUENCE [LARGE SCALE GENOMIC DNA]</scope>
    <source>
        <strain evidence="13">CGMCC 1.6496</strain>
    </source>
</reference>
<sequence length="693" mass="78892">MATDALFEIGLEEMPARFIDDAEKQLNDKTAAWLKSLRIPYENLATFSTPRRLAVLIEGLSEQQTTIKEEVKGPAEKIAKDESGNWTKAAIGFTKGQGKTTNDIYTKPVNGTTYIFVQKHIEGNNTFNLLPGFKDIILSINFGKNMRWGAQTMRYARPIRWLVGLCGSTVVPFEVAHVKSSNMTYGHRFLGTKIAINNPKQYEEKLLQQFVIADAKKREAAVLQGIHKLEQEHSVHIPIDHELLHEVRNLVEYPQAFLGSFERTFLSIPEEVLIISMKEHQRYFPVRTNTGGELLPYFVGIRNGDDTSLETVIKGNEKVLHARLSDAAFFYEEDRKRSLSDFLTKLERVVFQEDLGTIYEKVERVIILTRLISQHFELPESDINRAVRAAELSKFDLTTSMVNEFTELQGVMGEKYAVFYGEDALVAQAIREHYLPKFANGVLPETTAGTIVSMADKLDTIAGCISVELLPTGSHDPYGLRRQAIGVLRMLLSNKWNITVEKLIELTLQVYATSKVKLENQNEAATIINDFFLHRASYIFKEAGIEPDIIHAVLHQDIGNFTHSLEKAELLSVKRNDDTFKLTQEAFVRVLNLAKKASSKVIDPDVLHTESERTLYNKYCLIHEASRHSSGDAEEELKRLEQLTDPIHQFFAQNMVMVDEEKTRNNRLALLYQIGQLIYNYADVTKIEWKQSF</sequence>
<dbReference type="NCBIfam" id="TIGR00211">
    <property type="entry name" value="glyS"/>
    <property type="match status" value="1"/>
</dbReference>
<evidence type="ECO:0000256" key="7">
    <source>
        <dbReference type="ARBA" id="ARBA00022917"/>
    </source>
</evidence>
<evidence type="ECO:0000259" key="11">
    <source>
        <dbReference type="Pfam" id="PF05746"/>
    </source>
</evidence>
<evidence type="ECO:0000256" key="1">
    <source>
        <dbReference type="ARBA" id="ARBA00004496"/>
    </source>
</evidence>
<dbReference type="PANTHER" id="PTHR30075:SF2">
    <property type="entry name" value="GLYCINE--TRNA LIGASE, CHLOROPLASTIC_MITOCHONDRIAL 2"/>
    <property type="match status" value="1"/>
</dbReference>
<protein>
    <recommendedName>
        <fullName evidence="10">Glycine--tRNA ligase beta subunit</fullName>
        <ecNumber evidence="10">6.1.1.14</ecNumber>
    </recommendedName>
    <alternativeName>
        <fullName evidence="10">Glycyl-tRNA synthetase beta subunit</fullName>
        <shortName evidence="10">GlyRS</shortName>
    </alternativeName>
</protein>
<dbReference type="GO" id="GO:0005524">
    <property type="term" value="F:ATP binding"/>
    <property type="evidence" value="ECO:0007669"/>
    <property type="project" value="UniProtKB-UniRule"/>
</dbReference>
<evidence type="ECO:0000256" key="2">
    <source>
        <dbReference type="ARBA" id="ARBA00008226"/>
    </source>
</evidence>
<dbReference type="Proteomes" id="UP000184079">
    <property type="component" value="Unassembled WGS sequence"/>
</dbReference>
<dbReference type="PRINTS" id="PR01045">
    <property type="entry name" value="TRNASYNTHGB"/>
</dbReference>
<evidence type="ECO:0000313" key="13">
    <source>
        <dbReference type="Proteomes" id="UP000184079"/>
    </source>
</evidence>
<keyword evidence="6 10" id="KW-0067">ATP-binding</keyword>
<dbReference type="PANTHER" id="PTHR30075">
    <property type="entry name" value="GLYCYL-TRNA SYNTHETASE"/>
    <property type="match status" value="1"/>
</dbReference>
<evidence type="ECO:0000313" key="12">
    <source>
        <dbReference type="EMBL" id="SHG69692.1"/>
    </source>
</evidence>
<evidence type="ECO:0000256" key="4">
    <source>
        <dbReference type="ARBA" id="ARBA00022598"/>
    </source>
</evidence>
<comment type="similarity">
    <text evidence="2 10">Belongs to the class-II aminoacyl-tRNA synthetase family.</text>
</comment>
<organism evidence="12 13">
    <name type="scientific">Virgibacillus chiguensis</name>
    <dbReference type="NCBI Taxonomy" id="411959"/>
    <lineage>
        <taxon>Bacteria</taxon>
        <taxon>Bacillati</taxon>
        <taxon>Bacillota</taxon>
        <taxon>Bacilli</taxon>
        <taxon>Bacillales</taxon>
        <taxon>Bacillaceae</taxon>
        <taxon>Virgibacillus</taxon>
    </lineage>
</organism>
<comment type="catalytic activity">
    <reaction evidence="9 10">
        <text>tRNA(Gly) + glycine + ATP = glycyl-tRNA(Gly) + AMP + diphosphate</text>
        <dbReference type="Rhea" id="RHEA:16013"/>
        <dbReference type="Rhea" id="RHEA-COMP:9664"/>
        <dbReference type="Rhea" id="RHEA-COMP:9683"/>
        <dbReference type="ChEBI" id="CHEBI:30616"/>
        <dbReference type="ChEBI" id="CHEBI:33019"/>
        <dbReference type="ChEBI" id="CHEBI:57305"/>
        <dbReference type="ChEBI" id="CHEBI:78442"/>
        <dbReference type="ChEBI" id="CHEBI:78522"/>
        <dbReference type="ChEBI" id="CHEBI:456215"/>
        <dbReference type="EC" id="6.1.1.14"/>
    </reaction>
</comment>
<evidence type="ECO:0000256" key="3">
    <source>
        <dbReference type="ARBA" id="ARBA00022490"/>
    </source>
</evidence>
<dbReference type="EC" id="6.1.1.14" evidence="10"/>
<keyword evidence="13" id="KW-1185">Reference proteome</keyword>
<dbReference type="GO" id="GO:0005829">
    <property type="term" value="C:cytosol"/>
    <property type="evidence" value="ECO:0007669"/>
    <property type="project" value="TreeGrafter"/>
</dbReference>
<comment type="subcellular location">
    <subcellularLocation>
        <location evidence="1 10">Cytoplasm</location>
    </subcellularLocation>
</comment>
<accession>A0A1M5LX33</accession>
<dbReference type="SUPFAM" id="SSF109604">
    <property type="entry name" value="HD-domain/PDEase-like"/>
    <property type="match status" value="1"/>
</dbReference>
<evidence type="ECO:0000256" key="6">
    <source>
        <dbReference type="ARBA" id="ARBA00022840"/>
    </source>
</evidence>
<dbReference type="AlphaFoldDB" id="A0A1M5LX33"/>
<evidence type="ECO:0000256" key="5">
    <source>
        <dbReference type="ARBA" id="ARBA00022741"/>
    </source>
</evidence>
<dbReference type="HAMAP" id="MF_00255">
    <property type="entry name" value="Gly_tRNA_synth_beta"/>
    <property type="match status" value="1"/>
</dbReference>
<dbReference type="PROSITE" id="PS50861">
    <property type="entry name" value="AA_TRNA_LIGASE_II_GLYAB"/>
    <property type="match status" value="1"/>
</dbReference>
<dbReference type="GO" id="GO:0004820">
    <property type="term" value="F:glycine-tRNA ligase activity"/>
    <property type="evidence" value="ECO:0007669"/>
    <property type="project" value="UniProtKB-UniRule"/>
</dbReference>
<dbReference type="GO" id="GO:0006420">
    <property type="term" value="P:arginyl-tRNA aminoacylation"/>
    <property type="evidence" value="ECO:0007669"/>
    <property type="project" value="InterPro"/>
</dbReference>
<name>A0A1M5LX33_9BACI</name>
<feature type="domain" description="DALR anticodon binding" evidence="11">
    <location>
        <begin position="584"/>
        <end position="688"/>
    </location>
</feature>
<evidence type="ECO:0000256" key="9">
    <source>
        <dbReference type="ARBA" id="ARBA00047937"/>
    </source>
</evidence>
<dbReference type="InterPro" id="IPR015944">
    <property type="entry name" value="Gly-tRNA-synth_bsu"/>
</dbReference>
<keyword evidence="8 10" id="KW-0030">Aminoacyl-tRNA synthetase</keyword>
<keyword evidence="4 10" id="KW-0436">Ligase</keyword>
<keyword evidence="5 10" id="KW-0547">Nucleotide-binding</keyword>
<dbReference type="EMBL" id="FQXD01000001">
    <property type="protein sequence ID" value="SHG69692.1"/>
    <property type="molecule type" value="Genomic_DNA"/>
</dbReference>